<proteinExistence type="predicted"/>
<feature type="region of interest" description="Disordered" evidence="1">
    <location>
        <begin position="76"/>
        <end position="152"/>
    </location>
</feature>
<gene>
    <name evidence="2" type="ORF">ASTO00021_LOCUS6275</name>
</gene>
<protein>
    <submittedName>
        <fullName evidence="2">Uncharacterized protein</fullName>
    </submittedName>
</protein>
<accession>A0A7S3LQ69</accession>
<feature type="compositionally biased region" description="Basic residues" evidence="1">
    <location>
        <begin position="142"/>
        <end position="152"/>
    </location>
</feature>
<sequence>MERIRVEEAVPVSEKEASQFLAQFLQSRPEPDDLKENLVVFNQSEDVSSAPLPANTFVQISFIQAAIEGQYLSDSLKSQKKHKNNIGKEDNIKKKKKRKKSDVADSANSKEKSEKKSKPKKKKKGVKESDTSSSPLGETETKKKKKKKKAKK</sequence>
<dbReference type="EMBL" id="HBIN01008465">
    <property type="protein sequence ID" value="CAE0436003.1"/>
    <property type="molecule type" value="Transcribed_RNA"/>
</dbReference>
<organism evidence="2">
    <name type="scientific">Aplanochytrium stocchinoi</name>
    <dbReference type="NCBI Taxonomy" id="215587"/>
    <lineage>
        <taxon>Eukaryota</taxon>
        <taxon>Sar</taxon>
        <taxon>Stramenopiles</taxon>
        <taxon>Bigyra</taxon>
        <taxon>Labyrinthulomycetes</taxon>
        <taxon>Thraustochytrida</taxon>
        <taxon>Thraustochytriidae</taxon>
        <taxon>Aplanochytrium</taxon>
    </lineage>
</organism>
<evidence type="ECO:0000256" key="1">
    <source>
        <dbReference type="SAM" id="MobiDB-lite"/>
    </source>
</evidence>
<dbReference type="AlphaFoldDB" id="A0A7S3LQ69"/>
<name>A0A7S3LQ69_9STRA</name>
<evidence type="ECO:0000313" key="2">
    <source>
        <dbReference type="EMBL" id="CAE0436003.1"/>
    </source>
</evidence>
<reference evidence="2" key="1">
    <citation type="submission" date="2021-01" db="EMBL/GenBank/DDBJ databases">
        <authorList>
            <person name="Corre E."/>
            <person name="Pelletier E."/>
            <person name="Niang G."/>
            <person name="Scheremetjew M."/>
            <person name="Finn R."/>
            <person name="Kale V."/>
            <person name="Holt S."/>
            <person name="Cochrane G."/>
            <person name="Meng A."/>
            <person name="Brown T."/>
            <person name="Cohen L."/>
        </authorList>
    </citation>
    <scope>NUCLEOTIDE SEQUENCE</scope>
    <source>
        <strain evidence="2">GSBS06</strain>
    </source>
</reference>